<dbReference type="Gene3D" id="3.40.50.1820">
    <property type="entry name" value="alpha/beta hydrolase"/>
    <property type="match status" value="1"/>
</dbReference>
<accession>A0A0F9QM98</accession>
<feature type="non-terminal residue" evidence="1">
    <location>
        <position position="1"/>
    </location>
</feature>
<dbReference type="SUPFAM" id="SSF53474">
    <property type="entry name" value="alpha/beta-Hydrolases"/>
    <property type="match status" value="1"/>
</dbReference>
<name>A0A0F9QM98_9ZZZZ</name>
<comment type="caution">
    <text evidence="1">The sequence shown here is derived from an EMBL/GenBank/DDBJ whole genome shotgun (WGS) entry which is preliminary data.</text>
</comment>
<dbReference type="EMBL" id="LAZR01004688">
    <property type="protein sequence ID" value="KKN06468.1"/>
    <property type="molecule type" value="Genomic_DNA"/>
</dbReference>
<gene>
    <name evidence="1" type="ORF">LCGC14_1077040</name>
</gene>
<sequence>CAMIHGTYDIVPKGGDVSNYIPNLESITLECGHWIQQEKANEVNKFLLDWLKRNTSS</sequence>
<evidence type="ECO:0008006" key="2">
    <source>
        <dbReference type="Google" id="ProtNLM"/>
    </source>
</evidence>
<dbReference type="AlphaFoldDB" id="A0A0F9QM98"/>
<evidence type="ECO:0000313" key="1">
    <source>
        <dbReference type="EMBL" id="KKN06468.1"/>
    </source>
</evidence>
<protein>
    <recommendedName>
        <fullName evidence="2">AB hydrolase-1 domain-containing protein</fullName>
    </recommendedName>
</protein>
<dbReference type="InterPro" id="IPR029058">
    <property type="entry name" value="AB_hydrolase_fold"/>
</dbReference>
<organism evidence="1">
    <name type="scientific">marine sediment metagenome</name>
    <dbReference type="NCBI Taxonomy" id="412755"/>
    <lineage>
        <taxon>unclassified sequences</taxon>
        <taxon>metagenomes</taxon>
        <taxon>ecological metagenomes</taxon>
    </lineage>
</organism>
<proteinExistence type="predicted"/>
<reference evidence="1" key="1">
    <citation type="journal article" date="2015" name="Nature">
        <title>Complex archaea that bridge the gap between prokaryotes and eukaryotes.</title>
        <authorList>
            <person name="Spang A."/>
            <person name="Saw J.H."/>
            <person name="Jorgensen S.L."/>
            <person name="Zaremba-Niedzwiedzka K."/>
            <person name="Martijn J."/>
            <person name="Lind A.E."/>
            <person name="van Eijk R."/>
            <person name="Schleper C."/>
            <person name="Guy L."/>
            <person name="Ettema T.J."/>
        </authorList>
    </citation>
    <scope>NUCLEOTIDE SEQUENCE</scope>
</reference>